<dbReference type="Proteomes" id="UP000269221">
    <property type="component" value="Unassembled WGS sequence"/>
</dbReference>
<gene>
    <name evidence="1" type="ORF">DUI87_11430</name>
</gene>
<sequence length="249" mass="28742">MPQYGKGIDKGQYERVLLSFLDAHPWSLFMRLGKQASEGKASPCSADLLWKPLHQCQKSLSVRKVAPLIQRRKIREEGLGSPEELDLIPVRSLGIKRLEVSHVSRDKDCSFRTSRVLDSAKTFDHYKDINVQVPQRSTGLYENIEKEEMNYCKRVEKTLIRLERAAVKRVGNYNSLQNDGKLKTNVPREYPRQNEDSGMQCQNNYLIGSQVLARRQWNEERFSFVDNNVSRSSWLPLESSLLRDNVGDN</sequence>
<organism evidence="1 2">
    <name type="scientific">Hirundo rustica rustica</name>
    <dbReference type="NCBI Taxonomy" id="333673"/>
    <lineage>
        <taxon>Eukaryota</taxon>
        <taxon>Metazoa</taxon>
        <taxon>Chordata</taxon>
        <taxon>Craniata</taxon>
        <taxon>Vertebrata</taxon>
        <taxon>Euteleostomi</taxon>
        <taxon>Archelosauria</taxon>
        <taxon>Archosauria</taxon>
        <taxon>Dinosauria</taxon>
        <taxon>Saurischia</taxon>
        <taxon>Theropoda</taxon>
        <taxon>Coelurosauria</taxon>
        <taxon>Aves</taxon>
        <taxon>Neognathae</taxon>
        <taxon>Neoaves</taxon>
        <taxon>Telluraves</taxon>
        <taxon>Australaves</taxon>
        <taxon>Passeriformes</taxon>
        <taxon>Sylvioidea</taxon>
        <taxon>Hirundinidae</taxon>
        <taxon>Hirundo</taxon>
    </lineage>
</organism>
<accession>A0A3M0KFF6</accession>
<dbReference type="AlphaFoldDB" id="A0A3M0KFF6"/>
<evidence type="ECO:0000313" key="1">
    <source>
        <dbReference type="EMBL" id="RMC11311.1"/>
    </source>
</evidence>
<evidence type="ECO:0000313" key="2">
    <source>
        <dbReference type="Proteomes" id="UP000269221"/>
    </source>
</evidence>
<proteinExistence type="predicted"/>
<keyword evidence="2" id="KW-1185">Reference proteome</keyword>
<name>A0A3M0KFF6_HIRRU</name>
<comment type="caution">
    <text evidence="1">The sequence shown here is derived from an EMBL/GenBank/DDBJ whole genome shotgun (WGS) entry which is preliminary data.</text>
</comment>
<dbReference type="EMBL" id="QRBI01000108">
    <property type="protein sequence ID" value="RMC11311.1"/>
    <property type="molecule type" value="Genomic_DNA"/>
</dbReference>
<protein>
    <submittedName>
        <fullName evidence="1">Uncharacterized protein</fullName>
    </submittedName>
</protein>
<reference evidence="1 2" key="1">
    <citation type="submission" date="2018-07" db="EMBL/GenBank/DDBJ databases">
        <title>A high quality draft genome assembly of the barn swallow (H. rustica rustica).</title>
        <authorList>
            <person name="Formenti G."/>
            <person name="Chiara M."/>
            <person name="Poveda L."/>
            <person name="Francoijs K.-J."/>
            <person name="Bonisoli-Alquati A."/>
            <person name="Canova L."/>
            <person name="Gianfranceschi L."/>
            <person name="Horner D.S."/>
            <person name="Saino N."/>
        </authorList>
    </citation>
    <scope>NUCLEOTIDE SEQUENCE [LARGE SCALE GENOMIC DNA]</scope>
    <source>
        <strain evidence="1">Chelidonia</strain>
        <tissue evidence="1">Blood</tissue>
    </source>
</reference>